<sequence>MAAATAAPFTLSHRSVASWAARTEPLLGETASQERASATALLFPLRRVQRKFGERKRLPSSPRRWRWCGRKHGSPRRRRARCVERILRRYASWQNLDRSKKRSAEANLFQLESRESPEFLTGADDAFRHRARGTPSTSHGGRGSAGFPAGPALPGWTRGIMQGVDQSLADRERRRLERGGVLKRFGLTGACQRLPRAAHRAWVQATKKRTVVTTDGTRTSFRAQEYPLNRPVPKRRRTPIMKALVPDMTLNPDLTLTMTPSPS</sequence>
<reference evidence="2" key="1">
    <citation type="submission" date="2020-07" db="EMBL/GenBank/DDBJ databases">
        <title>The High-quality genome of the commercially important snow crab, Chionoecetes opilio.</title>
        <authorList>
            <person name="Jeong J.-H."/>
            <person name="Ryu S."/>
        </authorList>
    </citation>
    <scope>NUCLEOTIDE SEQUENCE</scope>
    <source>
        <strain evidence="2">MADBK_172401_WGS</strain>
        <tissue evidence="2">Digestive gland</tissue>
    </source>
</reference>
<evidence type="ECO:0000256" key="1">
    <source>
        <dbReference type="SAM" id="MobiDB-lite"/>
    </source>
</evidence>
<evidence type="ECO:0000313" key="3">
    <source>
        <dbReference type="Proteomes" id="UP000770661"/>
    </source>
</evidence>
<feature type="region of interest" description="Disordered" evidence="1">
    <location>
        <begin position="130"/>
        <end position="158"/>
    </location>
</feature>
<accession>A0A8J4XPC0</accession>
<protein>
    <submittedName>
        <fullName evidence="2">Uncharacterized protein</fullName>
    </submittedName>
</protein>
<organism evidence="2 3">
    <name type="scientific">Chionoecetes opilio</name>
    <name type="common">Atlantic snow crab</name>
    <name type="synonym">Cancer opilio</name>
    <dbReference type="NCBI Taxonomy" id="41210"/>
    <lineage>
        <taxon>Eukaryota</taxon>
        <taxon>Metazoa</taxon>
        <taxon>Ecdysozoa</taxon>
        <taxon>Arthropoda</taxon>
        <taxon>Crustacea</taxon>
        <taxon>Multicrustacea</taxon>
        <taxon>Malacostraca</taxon>
        <taxon>Eumalacostraca</taxon>
        <taxon>Eucarida</taxon>
        <taxon>Decapoda</taxon>
        <taxon>Pleocyemata</taxon>
        <taxon>Brachyura</taxon>
        <taxon>Eubrachyura</taxon>
        <taxon>Majoidea</taxon>
        <taxon>Majidae</taxon>
        <taxon>Chionoecetes</taxon>
    </lineage>
</organism>
<dbReference type="AlphaFoldDB" id="A0A8J4XPC0"/>
<dbReference type="OrthoDB" id="6775076at2759"/>
<evidence type="ECO:0000313" key="2">
    <source>
        <dbReference type="EMBL" id="KAG0711606.1"/>
    </source>
</evidence>
<proteinExistence type="predicted"/>
<keyword evidence="3" id="KW-1185">Reference proteome</keyword>
<gene>
    <name evidence="2" type="ORF">GWK47_020270</name>
</gene>
<name>A0A8J4XPC0_CHIOP</name>
<dbReference type="EMBL" id="JACEEZ010023189">
    <property type="protein sequence ID" value="KAG0711606.1"/>
    <property type="molecule type" value="Genomic_DNA"/>
</dbReference>
<comment type="caution">
    <text evidence="2">The sequence shown here is derived from an EMBL/GenBank/DDBJ whole genome shotgun (WGS) entry which is preliminary data.</text>
</comment>
<dbReference type="Proteomes" id="UP000770661">
    <property type="component" value="Unassembled WGS sequence"/>
</dbReference>